<dbReference type="SMART" id="SM00212">
    <property type="entry name" value="UBCc"/>
    <property type="match status" value="1"/>
</dbReference>
<reference evidence="18 19" key="1">
    <citation type="submission" date="2019-09" db="EMBL/GenBank/DDBJ databases">
        <title>Bird 10,000 Genomes (B10K) Project - Family phase.</title>
        <authorList>
            <person name="Zhang G."/>
        </authorList>
    </citation>
    <scope>NUCLEOTIDE SEQUENCE [LARGE SCALE GENOMIC DNA]</scope>
    <source>
        <strain evidence="18">B10K-DU-002-32</strain>
        <tissue evidence="18">Muscle</tissue>
    </source>
</reference>
<organism evidence="18 19">
    <name type="scientific">Phainopepla nitens</name>
    <name type="common">Phainopepla</name>
    <dbReference type="NCBI Taxonomy" id="161653"/>
    <lineage>
        <taxon>Eukaryota</taxon>
        <taxon>Metazoa</taxon>
        <taxon>Chordata</taxon>
        <taxon>Craniata</taxon>
        <taxon>Vertebrata</taxon>
        <taxon>Euteleostomi</taxon>
        <taxon>Archelosauria</taxon>
        <taxon>Archosauria</taxon>
        <taxon>Dinosauria</taxon>
        <taxon>Saurischia</taxon>
        <taxon>Theropoda</taxon>
        <taxon>Coelurosauria</taxon>
        <taxon>Aves</taxon>
        <taxon>Neognathae</taxon>
        <taxon>Neoaves</taxon>
        <taxon>Telluraves</taxon>
        <taxon>Australaves</taxon>
        <taxon>Passeriformes</taxon>
        <taxon>Bombycillidae</taxon>
        <taxon>Phainopepla</taxon>
    </lineage>
</organism>
<feature type="domain" description="UBC core" evidence="17">
    <location>
        <begin position="1"/>
        <end position="131"/>
    </location>
</feature>
<evidence type="ECO:0000256" key="6">
    <source>
        <dbReference type="ARBA" id="ARBA00022703"/>
    </source>
</evidence>
<evidence type="ECO:0000256" key="2">
    <source>
        <dbReference type="ARBA" id="ARBA00004496"/>
    </source>
</evidence>
<dbReference type="InterPro" id="IPR016135">
    <property type="entry name" value="UBQ-conjugating_enzyme/RWD"/>
</dbReference>
<dbReference type="GO" id="GO:0005634">
    <property type="term" value="C:nucleus"/>
    <property type="evidence" value="ECO:0007669"/>
    <property type="project" value="UniProtKB-SubCell"/>
</dbReference>
<keyword evidence="10" id="KW-0539">Nucleus</keyword>
<keyword evidence="6" id="KW-0053">Apoptosis</keyword>
<keyword evidence="19" id="KW-1185">Reference proteome</keyword>
<feature type="non-terminal residue" evidence="18">
    <location>
        <position position="1"/>
    </location>
</feature>
<evidence type="ECO:0000256" key="11">
    <source>
        <dbReference type="ARBA" id="ARBA00039894"/>
    </source>
</evidence>
<dbReference type="Gene3D" id="3.10.110.10">
    <property type="entry name" value="Ubiquitin Conjugating Enzyme"/>
    <property type="match status" value="1"/>
</dbReference>
<accession>A0A7L1U4K6</accession>
<comment type="caution">
    <text evidence="18">The sequence shown here is derived from an EMBL/GenBank/DDBJ whole genome shotgun (WGS) entry which is preliminary data.</text>
</comment>
<keyword evidence="16" id="KW-1133">Transmembrane helix</keyword>
<evidence type="ECO:0000256" key="7">
    <source>
        <dbReference type="ARBA" id="ARBA00022741"/>
    </source>
</evidence>
<dbReference type="GO" id="GO:0043066">
    <property type="term" value="P:negative regulation of apoptotic process"/>
    <property type="evidence" value="ECO:0007669"/>
    <property type="project" value="TreeGrafter"/>
</dbReference>
<dbReference type="EC" id="2.3.2.23" evidence="3"/>
<evidence type="ECO:0000256" key="1">
    <source>
        <dbReference type="ARBA" id="ARBA00004123"/>
    </source>
</evidence>
<dbReference type="GO" id="GO:0061631">
    <property type="term" value="F:ubiquitin conjugating enzyme activity"/>
    <property type="evidence" value="ECO:0007669"/>
    <property type="project" value="UniProtKB-EC"/>
</dbReference>
<keyword evidence="4" id="KW-0963">Cytoplasm</keyword>
<name>A0A7L1U4K6_PHANI</name>
<keyword evidence="16" id="KW-0472">Membrane</keyword>
<dbReference type="Pfam" id="PF00179">
    <property type="entry name" value="UQ_con"/>
    <property type="match status" value="1"/>
</dbReference>
<dbReference type="AlphaFoldDB" id="A0A7L1U4K6"/>
<evidence type="ECO:0000256" key="4">
    <source>
        <dbReference type="ARBA" id="ARBA00022490"/>
    </source>
</evidence>
<evidence type="ECO:0000256" key="16">
    <source>
        <dbReference type="SAM" id="Phobius"/>
    </source>
</evidence>
<protein>
    <recommendedName>
        <fullName evidence="11">Ubiquitin-conjugating enzyme E2 Z</fullName>
        <ecNumber evidence="3">2.3.2.23</ecNumber>
    </recommendedName>
    <alternativeName>
        <fullName evidence="12">E2 ubiquitin-conjugating enzyme Z</fullName>
    </alternativeName>
    <alternativeName>
        <fullName evidence="14">Ubiquitin carrier protein Z</fullName>
    </alternativeName>
    <alternativeName>
        <fullName evidence="13">Ubiquitin-protein ligase Z</fullName>
    </alternativeName>
</protein>
<dbReference type="InterPro" id="IPR000608">
    <property type="entry name" value="UBC"/>
</dbReference>
<dbReference type="CDD" id="cd23809">
    <property type="entry name" value="UBCc_UBE2Z"/>
    <property type="match status" value="1"/>
</dbReference>
<evidence type="ECO:0000256" key="9">
    <source>
        <dbReference type="ARBA" id="ARBA00022840"/>
    </source>
</evidence>
<feature type="transmembrane region" description="Helical" evidence="16">
    <location>
        <begin position="112"/>
        <end position="139"/>
    </location>
</feature>
<dbReference type="Proteomes" id="UP000579685">
    <property type="component" value="Unassembled WGS sequence"/>
</dbReference>
<keyword evidence="16" id="KW-0812">Transmembrane</keyword>
<proteinExistence type="predicted"/>
<feature type="non-terminal residue" evidence="18">
    <location>
        <position position="223"/>
    </location>
</feature>
<feature type="region of interest" description="Disordered" evidence="15">
    <location>
        <begin position="194"/>
        <end position="223"/>
    </location>
</feature>
<dbReference type="PANTHER" id="PTHR46116">
    <property type="entry name" value="(E3-INDEPENDENT) E2 UBIQUITIN-CONJUGATING ENZYME"/>
    <property type="match status" value="1"/>
</dbReference>
<evidence type="ECO:0000256" key="10">
    <source>
        <dbReference type="ARBA" id="ARBA00023242"/>
    </source>
</evidence>
<feature type="compositionally biased region" description="Low complexity" evidence="15">
    <location>
        <begin position="207"/>
        <end position="223"/>
    </location>
</feature>
<dbReference type="PROSITE" id="PS50127">
    <property type="entry name" value="UBC_2"/>
    <property type="match status" value="1"/>
</dbReference>
<keyword evidence="9" id="KW-0067">ATP-binding</keyword>
<dbReference type="GO" id="GO:0006915">
    <property type="term" value="P:apoptotic process"/>
    <property type="evidence" value="ECO:0007669"/>
    <property type="project" value="UniProtKB-KW"/>
</dbReference>
<dbReference type="EMBL" id="VXBQ01007956">
    <property type="protein sequence ID" value="NXO67244.1"/>
    <property type="molecule type" value="Genomic_DNA"/>
</dbReference>
<sequence>VFVLQIHALITGPFDTPYEGGFFLFLFRCPPDYPIHPPRVKLMTTGNNTVRFNPNFYRNGKVCLSILGTWTGPAWSPAQSISSVLISIQSLMTENPYHNEPGFEQPWWPWGWIPGVAVVTVVAMVTMVSMVAIVTVVGVMEKSFMEYLDFYEGVCKERLYLQGQTMQDPFGEKRGHFDYQALLGRLQGIRARLQERLQQDSADGDSESSSSEPEPEGQGCPRA</sequence>
<dbReference type="PANTHER" id="PTHR46116:SF26">
    <property type="entry name" value="UBIQUITIN-CONJUGATING ENZYME E2 Z"/>
    <property type="match status" value="1"/>
</dbReference>
<evidence type="ECO:0000259" key="17">
    <source>
        <dbReference type="PROSITE" id="PS50127"/>
    </source>
</evidence>
<evidence type="ECO:0000256" key="8">
    <source>
        <dbReference type="ARBA" id="ARBA00022786"/>
    </source>
</evidence>
<dbReference type="GO" id="GO:0004869">
    <property type="term" value="F:cysteine-type endopeptidase inhibitor activity"/>
    <property type="evidence" value="ECO:0007669"/>
    <property type="project" value="TreeGrafter"/>
</dbReference>
<evidence type="ECO:0000256" key="3">
    <source>
        <dbReference type="ARBA" id="ARBA00012486"/>
    </source>
</evidence>
<dbReference type="SUPFAM" id="SSF54495">
    <property type="entry name" value="UBC-like"/>
    <property type="match status" value="1"/>
</dbReference>
<keyword evidence="7" id="KW-0547">Nucleotide-binding</keyword>
<evidence type="ECO:0000256" key="15">
    <source>
        <dbReference type="SAM" id="MobiDB-lite"/>
    </source>
</evidence>
<evidence type="ECO:0000313" key="19">
    <source>
        <dbReference type="Proteomes" id="UP000579685"/>
    </source>
</evidence>
<evidence type="ECO:0000256" key="12">
    <source>
        <dbReference type="ARBA" id="ARBA00041798"/>
    </source>
</evidence>
<dbReference type="GO" id="GO:0005524">
    <property type="term" value="F:ATP binding"/>
    <property type="evidence" value="ECO:0007669"/>
    <property type="project" value="UniProtKB-KW"/>
</dbReference>
<comment type="subcellular location">
    <subcellularLocation>
        <location evidence="2">Cytoplasm</location>
    </subcellularLocation>
    <subcellularLocation>
        <location evidence="1">Nucleus</location>
    </subcellularLocation>
</comment>
<gene>
    <name evidence="18" type="primary">Ube2z</name>
    <name evidence="18" type="ORF">PHANIT_R14500</name>
</gene>
<evidence type="ECO:0000256" key="14">
    <source>
        <dbReference type="ARBA" id="ARBA00042401"/>
    </source>
</evidence>
<evidence type="ECO:0000256" key="13">
    <source>
        <dbReference type="ARBA" id="ARBA00042316"/>
    </source>
</evidence>
<evidence type="ECO:0000313" key="18">
    <source>
        <dbReference type="EMBL" id="NXO67244.1"/>
    </source>
</evidence>
<dbReference type="GO" id="GO:0005737">
    <property type="term" value="C:cytoplasm"/>
    <property type="evidence" value="ECO:0007669"/>
    <property type="project" value="UniProtKB-SubCell"/>
</dbReference>
<evidence type="ECO:0000256" key="5">
    <source>
        <dbReference type="ARBA" id="ARBA00022679"/>
    </source>
</evidence>
<keyword evidence="8" id="KW-0833">Ubl conjugation pathway</keyword>
<keyword evidence="5" id="KW-0808">Transferase</keyword>